<comment type="caution">
    <text evidence="12">The sequence shown here is derived from an EMBL/GenBank/DDBJ whole genome shotgun (WGS) entry which is preliminary data.</text>
</comment>
<dbReference type="FunFam" id="3.20.20.70:FF:000154">
    <property type="entry name" value="Probable nitronate monooxygenase"/>
    <property type="match status" value="1"/>
</dbReference>
<comment type="cofactor">
    <cofactor evidence="1">
        <name>FMN</name>
        <dbReference type="ChEBI" id="CHEBI:58210"/>
    </cofactor>
</comment>
<evidence type="ECO:0000256" key="7">
    <source>
        <dbReference type="ARBA" id="ARBA00023002"/>
    </source>
</evidence>
<keyword evidence="8" id="KW-0503">Monooxygenase</keyword>
<evidence type="ECO:0000256" key="1">
    <source>
        <dbReference type="ARBA" id="ARBA00001917"/>
    </source>
</evidence>
<evidence type="ECO:0000256" key="3">
    <source>
        <dbReference type="ARBA" id="ARBA00022575"/>
    </source>
</evidence>
<sequence>MTNPLCDVLNLKYPIIQAPMAGVSTPELAAAVSNSGALGSISVGSATTQQAREMIAHTQALTTAPFNVNVFCHPPARRNPTKEQAWINQFSEMFHSFGNPAPTGLAEIYATFCHNTAMLQVLLDTRPAVVSFHFGLPEPEAIQALKAAGCLTLASATSPNEAQYIAAAGVDFIIAQGFEAGGHRGTFLDVATDTQLSTAELLPLLQEATSLPIICAGGIMNGADIARVMKQGATGVQMGTAFILCPESAANADWREALSKATPGDTCMTSAISGRPARSLNNAFCQATRTVLPEDIPDYPVAYSLGKALAAAAQSAGIKGFSAQWAGTGAPYARQESAARLVEILAREWQRATAGIEPHL</sequence>
<dbReference type="EMBL" id="LYRP01000050">
    <property type="protein sequence ID" value="OAT75055.1"/>
    <property type="molecule type" value="Genomic_DNA"/>
</dbReference>
<dbReference type="STRING" id="1691903.A9B99_17835"/>
<evidence type="ECO:0000256" key="11">
    <source>
        <dbReference type="ARBA" id="ARBA00067136"/>
    </source>
</evidence>
<dbReference type="GO" id="GO:0000166">
    <property type="term" value="F:nucleotide binding"/>
    <property type="evidence" value="ECO:0007669"/>
    <property type="project" value="UniProtKB-KW"/>
</dbReference>
<proteinExistence type="inferred from homology"/>
<dbReference type="SUPFAM" id="SSF51412">
    <property type="entry name" value="Inosine monophosphate dehydrogenase (IMPDH)"/>
    <property type="match status" value="1"/>
</dbReference>
<dbReference type="RefSeq" id="WP_064601429.1">
    <property type="nucleotide sequence ID" value="NZ_LYRP01000050.1"/>
</dbReference>
<dbReference type="Proteomes" id="UP000078225">
    <property type="component" value="Unassembled WGS sequence"/>
</dbReference>
<evidence type="ECO:0000313" key="13">
    <source>
        <dbReference type="Proteomes" id="UP000078225"/>
    </source>
</evidence>
<dbReference type="GO" id="GO:0009636">
    <property type="term" value="P:response to toxic substance"/>
    <property type="evidence" value="ECO:0007669"/>
    <property type="project" value="UniProtKB-KW"/>
</dbReference>
<keyword evidence="12" id="KW-0223">Dioxygenase</keyword>
<dbReference type="PANTHER" id="PTHR42747:SF3">
    <property type="entry name" value="NITRONATE MONOOXYGENASE-RELATED"/>
    <property type="match status" value="1"/>
</dbReference>
<keyword evidence="7" id="KW-0560">Oxidoreductase</keyword>
<dbReference type="CDD" id="cd04730">
    <property type="entry name" value="NPD_like"/>
    <property type="match status" value="1"/>
</dbReference>
<evidence type="ECO:0000256" key="4">
    <source>
        <dbReference type="ARBA" id="ARBA00022630"/>
    </source>
</evidence>
<evidence type="ECO:0000313" key="12">
    <source>
        <dbReference type="EMBL" id="OAT75055.1"/>
    </source>
</evidence>
<dbReference type="OrthoDB" id="9778912at2"/>
<evidence type="ECO:0000256" key="5">
    <source>
        <dbReference type="ARBA" id="ARBA00022643"/>
    </source>
</evidence>
<dbReference type="GO" id="GO:0018580">
    <property type="term" value="F:nitronate monooxygenase activity"/>
    <property type="evidence" value="ECO:0007669"/>
    <property type="project" value="InterPro"/>
</dbReference>
<organism evidence="12 13">
    <name type="scientific">Mangrovibacter phragmitis</name>
    <dbReference type="NCBI Taxonomy" id="1691903"/>
    <lineage>
        <taxon>Bacteria</taxon>
        <taxon>Pseudomonadati</taxon>
        <taxon>Pseudomonadota</taxon>
        <taxon>Gammaproteobacteria</taxon>
        <taxon>Enterobacterales</taxon>
        <taxon>Enterobacteriaceae</taxon>
        <taxon>Mangrovibacter</taxon>
    </lineage>
</organism>
<name>A0A1B7KYJ4_9ENTR</name>
<accession>A0A1B7KYJ4</accession>
<evidence type="ECO:0000256" key="8">
    <source>
        <dbReference type="ARBA" id="ARBA00023033"/>
    </source>
</evidence>
<keyword evidence="6" id="KW-0547">Nucleotide-binding</keyword>
<evidence type="ECO:0000256" key="6">
    <source>
        <dbReference type="ARBA" id="ARBA00022741"/>
    </source>
</evidence>
<dbReference type="Pfam" id="PF03060">
    <property type="entry name" value="NMO"/>
    <property type="match status" value="1"/>
</dbReference>
<evidence type="ECO:0000256" key="9">
    <source>
        <dbReference type="ARBA" id="ARBA00031155"/>
    </source>
</evidence>
<evidence type="ECO:0000256" key="10">
    <source>
        <dbReference type="ARBA" id="ARBA00049401"/>
    </source>
</evidence>
<keyword evidence="3" id="KW-0216">Detoxification</keyword>
<dbReference type="GO" id="GO:0051213">
    <property type="term" value="F:dioxygenase activity"/>
    <property type="evidence" value="ECO:0007669"/>
    <property type="project" value="UniProtKB-KW"/>
</dbReference>
<evidence type="ECO:0000256" key="2">
    <source>
        <dbReference type="ARBA" id="ARBA00009881"/>
    </source>
</evidence>
<keyword evidence="4" id="KW-0285">Flavoprotein</keyword>
<keyword evidence="13" id="KW-1185">Reference proteome</keyword>
<dbReference type="PANTHER" id="PTHR42747">
    <property type="entry name" value="NITRONATE MONOOXYGENASE-RELATED"/>
    <property type="match status" value="1"/>
</dbReference>
<dbReference type="Gene3D" id="3.20.20.70">
    <property type="entry name" value="Aldolase class I"/>
    <property type="match status" value="1"/>
</dbReference>
<keyword evidence="5" id="KW-0288">FMN</keyword>
<dbReference type="InterPro" id="IPR013785">
    <property type="entry name" value="Aldolase_TIM"/>
</dbReference>
<dbReference type="AlphaFoldDB" id="A0A1B7KYJ4"/>
<comment type="catalytic activity">
    <reaction evidence="10">
        <text>3 propionate 3-nitronate + 3 O2 + H2O = 3 3-oxopropanoate + 2 nitrate + nitrite + H2O2 + 3 H(+)</text>
        <dbReference type="Rhea" id="RHEA:57332"/>
        <dbReference type="ChEBI" id="CHEBI:15377"/>
        <dbReference type="ChEBI" id="CHEBI:15378"/>
        <dbReference type="ChEBI" id="CHEBI:15379"/>
        <dbReference type="ChEBI" id="CHEBI:16240"/>
        <dbReference type="ChEBI" id="CHEBI:16301"/>
        <dbReference type="ChEBI" id="CHEBI:17632"/>
        <dbReference type="ChEBI" id="CHEBI:33190"/>
        <dbReference type="ChEBI" id="CHEBI:136067"/>
    </reaction>
</comment>
<protein>
    <recommendedName>
        <fullName evidence="11">Nitronate monooxygenase</fullName>
    </recommendedName>
    <alternativeName>
        <fullName evidence="9">Propionate 3-nitronate monooxygenase</fullName>
    </alternativeName>
</protein>
<reference evidence="13" key="1">
    <citation type="submission" date="2016-05" db="EMBL/GenBank/DDBJ databases">
        <authorList>
            <person name="Behera P."/>
            <person name="Vaishampayan P."/>
            <person name="Singh N."/>
            <person name="Raina V."/>
            <person name="Suar M."/>
            <person name="Pattnaik A."/>
            <person name="Rastogi G."/>
        </authorList>
    </citation>
    <scope>NUCLEOTIDE SEQUENCE [LARGE SCALE GENOMIC DNA]</scope>
    <source>
        <strain evidence="13">MP23</strain>
    </source>
</reference>
<gene>
    <name evidence="12" type="ORF">A9B99_17835</name>
</gene>
<dbReference type="InterPro" id="IPR004136">
    <property type="entry name" value="NMO"/>
</dbReference>
<comment type="similarity">
    <text evidence="2">Belongs to the nitronate monooxygenase family. NMO class I subfamily.</text>
</comment>